<dbReference type="RefSeq" id="WP_053999004.1">
    <property type="nucleotide sequence ID" value="NZ_JXMU01000011.1"/>
</dbReference>
<dbReference type="EMBL" id="JXMU01000011">
    <property type="protein sequence ID" value="KPB01361.1"/>
    <property type="molecule type" value="Genomic_DNA"/>
</dbReference>
<dbReference type="AlphaFoldDB" id="A0A0N0VLI1"/>
<evidence type="ECO:0000313" key="2">
    <source>
        <dbReference type="Proteomes" id="UP000038011"/>
    </source>
</evidence>
<keyword evidence="2" id="KW-1185">Reference proteome</keyword>
<dbReference type="PATRIC" id="fig|1514904.3.peg.606"/>
<sequence>MRNRIAAIVGILGITLTSNYVNAGEQLSGAELKNFVSGKRVYLKIRLGGEFPLEYRSNGQVTGDGTKTGLGKYFAPKETGKWFVDGEKLCQQFPTWYKGRVSCFTIEKTGQTTLNWTRDDGYSGTARISG</sequence>
<name>A0A0N0VLI1_9HYPH</name>
<reference evidence="1 2" key="1">
    <citation type="submission" date="2015-01" db="EMBL/GenBank/DDBJ databases">
        <title>Ahrensia donghaiensis sp. nov., a novel dimethylsulphoniopropionate-cleavage bacterium isolated from seawater and emended descriptions of the genus Ahrensia and Ahrensia kielensis.</title>
        <authorList>
            <person name="Liu J."/>
        </authorList>
    </citation>
    <scope>NUCLEOTIDE SEQUENCE [LARGE SCALE GENOMIC DNA]</scope>
    <source>
        <strain evidence="1 2">LZD062</strain>
    </source>
</reference>
<gene>
    <name evidence="1" type="ORF">SU32_08915</name>
</gene>
<proteinExistence type="predicted"/>
<comment type="caution">
    <text evidence="1">The sequence shown here is derived from an EMBL/GenBank/DDBJ whole genome shotgun (WGS) entry which is preliminary data.</text>
</comment>
<dbReference type="Proteomes" id="UP000038011">
    <property type="component" value="Unassembled WGS sequence"/>
</dbReference>
<organism evidence="1 2">
    <name type="scientific">Ahrensia marina</name>
    <dbReference type="NCBI Taxonomy" id="1514904"/>
    <lineage>
        <taxon>Bacteria</taxon>
        <taxon>Pseudomonadati</taxon>
        <taxon>Pseudomonadota</taxon>
        <taxon>Alphaproteobacteria</taxon>
        <taxon>Hyphomicrobiales</taxon>
        <taxon>Ahrensiaceae</taxon>
        <taxon>Ahrensia</taxon>
    </lineage>
</organism>
<accession>A0A0N0VLI1</accession>
<evidence type="ECO:0000313" key="1">
    <source>
        <dbReference type="EMBL" id="KPB01361.1"/>
    </source>
</evidence>
<protein>
    <submittedName>
        <fullName evidence="1">Uncharacterized protein</fullName>
    </submittedName>
</protein>